<comment type="caution">
    <text evidence="2">The sequence shown here is derived from an EMBL/GenBank/DDBJ whole genome shotgun (WGS) entry which is preliminary data.</text>
</comment>
<evidence type="ECO:0008006" key="4">
    <source>
        <dbReference type="Google" id="ProtNLM"/>
    </source>
</evidence>
<protein>
    <recommendedName>
        <fullName evidence="4">Glycosyltransferase RgtA/B/C/D-like domain-containing protein</fullName>
    </recommendedName>
</protein>
<feature type="transmembrane region" description="Helical" evidence="1">
    <location>
        <begin position="289"/>
        <end position="307"/>
    </location>
</feature>
<feature type="transmembrane region" description="Helical" evidence="1">
    <location>
        <begin position="83"/>
        <end position="103"/>
    </location>
</feature>
<feature type="transmembrane region" description="Helical" evidence="1">
    <location>
        <begin position="262"/>
        <end position="282"/>
    </location>
</feature>
<sequence>MAIRRLQNKIANNRLSLLFTALYALAITLPTAITTGTIWVQLAIIAASTLLMVELNNAYALIREFSRMVSCSFLVLTIAHFQLIYSLEGSIVQICFIFFYLFLFRAYQNKRSPGWVFYAFMSLGIAGIFFPQIVFFVPLLWIILFSKVLAGSIKTLTASILGYLTPYWIIGGYLVYKDELSVGYDYIAQLTQFEPIGIYNQIELKAYLFFGFLMLLTLVGTIHFLRNSFLDKIKTRMIYEALMVINIGCIVFLILQPQHYSFLIRLIIVNTSPFIGHFITLTRTRLTNITFIVFTLSAVALTLYTLWMP</sequence>
<organism evidence="2 3">
    <name type="scientific">Hoylesella nanceiensis</name>
    <dbReference type="NCBI Taxonomy" id="425941"/>
    <lineage>
        <taxon>Bacteria</taxon>
        <taxon>Pseudomonadati</taxon>
        <taxon>Bacteroidota</taxon>
        <taxon>Bacteroidia</taxon>
        <taxon>Bacteroidales</taxon>
        <taxon>Prevotellaceae</taxon>
        <taxon>Hoylesella</taxon>
    </lineage>
</organism>
<dbReference type="EMBL" id="JAHXCT010000006">
    <property type="protein sequence ID" value="MBW4769783.1"/>
    <property type="molecule type" value="Genomic_DNA"/>
</dbReference>
<reference evidence="2 3" key="1">
    <citation type="submission" date="2021-07" db="EMBL/GenBank/DDBJ databases">
        <title>Genomic diversity and antimicrobial resistance of Prevotella spp. isolated from chronic lung disease airways.</title>
        <authorList>
            <person name="Webb K.A."/>
            <person name="Olagoke O.S."/>
            <person name="Baird T."/>
            <person name="Neill J."/>
            <person name="Pham A."/>
            <person name="Wells T.J."/>
            <person name="Ramsay K.A."/>
            <person name="Bell S.C."/>
            <person name="Sarovich D.S."/>
            <person name="Price E.P."/>
        </authorList>
    </citation>
    <scope>NUCLEOTIDE SEQUENCE [LARGE SCALE GENOMIC DNA]</scope>
    <source>
        <strain evidence="2 3">SCHI0011.S.12</strain>
    </source>
</reference>
<feature type="transmembrane region" description="Helical" evidence="1">
    <location>
        <begin position="156"/>
        <end position="176"/>
    </location>
</feature>
<dbReference type="Proteomes" id="UP000788426">
    <property type="component" value="Unassembled WGS sequence"/>
</dbReference>
<feature type="transmembrane region" description="Helical" evidence="1">
    <location>
        <begin position="36"/>
        <end position="62"/>
    </location>
</feature>
<keyword evidence="3" id="KW-1185">Reference proteome</keyword>
<keyword evidence="1" id="KW-1133">Transmembrane helix</keyword>
<gene>
    <name evidence="2" type="ORF">KZO38_08435</name>
</gene>
<proteinExistence type="predicted"/>
<evidence type="ECO:0000256" key="1">
    <source>
        <dbReference type="SAM" id="Phobius"/>
    </source>
</evidence>
<dbReference type="RefSeq" id="WP_219481865.1">
    <property type="nucleotide sequence ID" value="NZ_JABZTF010000005.1"/>
</dbReference>
<feature type="transmembrane region" description="Helical" evidence="1">
    <location>
        <begin position="237"/>
        <end position="256"/>
    </location>
</feature>
<name>A0ABS6YDX8_9BACT</name>
<keyword evidence="1" id="KW-0812">Transmembrane</keyword>
<evidence type="ECO:0000313" key="3">
    <source>
        <dbReference type="Proteomes" id="UP000788426"/>
    </source>
</evidence>
<keyword evidence="1" id="KW-0472">Membrane</keyword>
<feature type="transmembrane region" description="Helical" evidence="1">
    <location>
        <begin position="115"/>
        <end position="144"/>
    </location>
</feature>
<feature type="transmembrane region" description="Helical" evidence="1">
    <location>
        <begin position="206"/>
        <end position="225"/>
    </location>
</feature>
<evidence type="ECO:0000313" key="2">
    <source>
        <dbReference type="EMBL" id="MBW4769783.1"/>
    </source>
</evidence>
<accession>A0ABS6YDX8</accession>